<keyword evidence="2" id="KW-1185">Reference proteome</keyword>
<accession>A0A923LMC2</accession>
<evidence type="ECO:0000313" key="2">
    <source>
        <dbReference type="Proteomes" id="UP000606720"/>
    </source>
</evidence>
<reference evidence="1" key="1">
    <citation type="submission" date="2020-08" db="EMBL/GenBank/DDBJ databases">
        <title>Genome public.</title>
        <authorList>
            <person name="Liu C."/>
            <person name="Sun Q."/>
        </authorList>
    </citation>
    <scope>NUCLEOTIDE SEQUENCE</scope>
    <source>
        <strain evidence="1">BX1005</strain>
    </source>
</reference>
<dbReference type="Proteomes" id="UP000606720">
    <property type="component" value="Unassembled WGS sequence"/>
</dbReference>
<dbReference type="AlphaFoldDB" id="A0A923LMC2"/>
<name>A0A923LMC2_9FIRM</name>
<dbReference type="EMBL" id="JACOPH010000002">
    <property type="protein sequence ID" value="MBC5713447.1"/>
    <property type="molecule type" value="Genomic_DNA"/>
</dbReference>
<evidence type="ECO:0000313" key="1">
    <source>
        <dbReference type="EMBL" id="MBC5713447.1"/>
    </source>
</evidence>
<sequence>MEQFLIKNTTREQREKIVKDSLGYGDIGCDDAFDAYDMYLPYIEGKKELREITMEYQANYVKDMEREERGRCCPF</sequence>
<proteinExistence type="predicted"/>
<organism evidence="1 2">
    <name type="scientific">Roseburia zhanii</name>
    <dbReference type="NCBI Taxonomy" id="2763064"/>
    <lineage>
        <taxon>Bacteria</taxon>
        <taxon>Bacillati</taxon>
        <taxon>Bacillota</taxon>
        <taxon>Clostridia</taxon>
        <taxon>Lachnospirales</taxon>
        <taxon>Lachnospiraceae</taxon>
        <taxon>Roseburia</taxon>
    </lineage>
</organism>
<protein>
    <submittedName>
        <fullName evidence="1">Purine biosynthesis protein PurH</fullName>
    </submittedName>
</protein>
<gene>
    <name evidence="1" type="ORF">H8S17_04325</name>
</gene>
<dbReference type="RefSeq" id="WP_186866378.1">
    <property type="nucleotide sequence ID" value="NZ_JACOPH010000002.1"/>
</dbReference>
<comment type="caution">
    <text evidence="1">The sequence shown here is derived from an EMBL/GenBank/DDBJ whole genome shotgun (WGS) entry which is preliminary data.</text>
</comment>